<name>A0A6M7WKU2_RHILI</name>
<dbReference type="Proteomes" id="UP000503017">
    <property type="component" value="Chromosome"/>
</dbReference>
<protein>
    <submittedName>
        <fullName evidence="4">DUF1311 domain-containing protein</fullName>
    </submittedName>
</protein>
<organism evidence="4 5">
    <name type="scientific">Mesorhizobium loti R88b</name>
    <dbReference type="NCBI Taxonomy" id="935548"/>
    <lineage>
        <taxon>Bacteria</taxon>
        <taxon>Pseudomonadati</taxon>
        <taxon>Pseudomonadota</taxon>
        <taxon>Alphaproteobacteria</taxon>
        <taxon>Hyphomicrobiales</taxon>
        <taxon>Phyllobacteriaceae</taxon>
        <taxon>Mesorhizobium</taxon>
    </lineage>
</organism>
<evidence type="ECO:0000313" key="5">
    <source>
        <dbReference type="Proteomes" id="UP000503017"/>
    </source>
</evidence>
<gene>
    <name evidence="4" type="ORF">EB235_26680</name>
</gene>
<reference evidence="4 5" key="1">
    <citation type="submission" date="2018-10" db="EMBL/GenBank/DDBJ databases">
        <authorList>
            <person name="Perry B.J."/>
            <person name="Sullivan J.T."/>
            <person name="Murphy R.J.T."/>
            <person name="Ramsay J.P."/>
            <person name="Ronson C.W."/>
        </authorList>
    </citation>
    <scope>NUCLEOTIDE SEQUENCE [LARGE SCALE GENOMIC DNA]</scope>
    <source>
        <strain evidence="4 5">R88b</strain>
    </source>
</reference>
<sequence>MKSRKCTGYVVALVLAMVPVVSGPAQAQTKPSFDCAKAASVAEKAICADPALAQADADMAKNYAALLKTLDPHAGKALRDDQSDFILYRDQIAGFNENTPKDQQTFDLGEFLRDRATFLTGIRKPADTGFIGTWSSTRGSVEIKAAAAGKLDVSEDVANPVSGGGECDIDGTVKAGKSLRLVDTDDSDKPTGFVFTFRRNGDALVVGQSGTGKDGASEPPSCGANGHVDGTFFLGEKQKD</sequence>
<keyword evidence="2" id="KW-0732">Signal</keyword>
<dbReference type="Gene3D" id="1.20.1270.180">
    <property type="match status" value="1"/>
</dbReference>
<evidence type="ECO:0000259" key="3">
    <source>
        <dbReference type="Pfam" id="PF07007"/>
    </source>
</evidence>
<evidence type="ECO:0000256" key="2">
    <source>
        <dbReference type="SAM" id="SignalP"/>
    </source>
</evidence>
<feature type="domain" description="Lysozyme inhibitor LprI-like N-terminal" evidence="3">
    <location>
        <begin position="35"/>
        <end position="95"/>
    </location>
</feature>
<dbReference type="AlphaFoldDB" id="A0A6M7WKU2"/>
<feature type="region of interest" description="Disordered" evidence="1">
    <location>
        <begin position="208"/>
        <end position="240"/>
    </location>
</feature>
<evidence type="ECO:0000256" key="1">
    <source>
        <dbReference type="SAM" id="MobiDB-lite"/>
    </source>
</evidence>
<evidence type="ECO:0000313" key="4">
    <source>
        <dbReference type="EMBL" id="QKD04630.1"/>
    </source>
</evidence>
<dbReference type="Pfam" id="PF07007">
    <property type="entry name" value="LprI"/>
    <property type="match status" value="1"/>
</dbReference>
<dbReference type="EMBL" id="CP033367">
    <property type="protein sequence ID" value="QKD04630.1"/>
    <property type="molecule type" value="Genomic_DNA"/>
</dbReference>
<feature type="signal peptide" evidence="2">
    <location>
        <begin position="1"/>
        <end position="27"/>
    </location>
</feature>
<feature type="chain" id="PRO_5027074288" evidence="2">
    <location>
        <begin position="28"/>
        <end position="240"/>
    </location>
</feature>
<dbReference type="RefSeq" id="WP_027034462.1">
    <property type="nucleotide sequence ID" value="NZ_CP033367.1"/>
</dbReference>
<proteinExistence type="predicted"/>
<accession>A0A6M7WKU2</accession>
<dbReference type="InterPro" id="IPR009739">
    <property type="entry name" value="LprI-like_N"/>
</dbReference>